<gene>
    <name evidence="2" type="ORF">LC586_22190</name>
</gene>
<keyword evidence="3" id="KW-1185">Reference proteome</keyword>
<reference evidence="2 3" key="1">
    <citation type="journal article" date="2021" name="Microorganisms">
        <title>Genome Evolution of Filamentous Cyanobacterium Nostoc Species: From Facultative Symbiosis to Free Living.</title>
        <authorList>
            <person name="Huo D."/>
            <person name="Li H."/>
            <person name="Cai F."/>
            <person name="Guo X."/>
            <person name="Qiao Z."/>
            <person name="Wang W."/>
            <person name="Yu G."/>
            <person name="Li R."/>
        </authorList>
    </citation>
    <scope>NUCLEOTIDE SEQUENCE [LARGE SCALE GENOMIC DNA]</scope>
    <source>
        <strain evidence="2 3">CHAB 5714</strain>
    </source>
</reference>
<organism evidence="2 3">
    <name type="scientific">Nostoc favosum CHAB5714</name>
    <dbReference type="NCBI Taxonomy" id="2780399"/>
    <lineage>
        <taxon>Bacteria</taxon>
        <taxon>Bacillati</taxon>
        <taxon>Cyanobacteriota</taxon>
        <taxon>Cyanophyceae</taxon>
        <taxon>Nostocales</taxon>
        <taxon>Nostocaceae</taxon>
        <taxon>Nostoc</taxon>
        <taxon>Nostoc favosum</taxon>
    </lineage>
</organism>
<protein>
    <submittedName>
        <fullName evidence="2">Uncharacterized protein</fullName>
    </submittedName>
</protein>
<feature type="compositionally biased region" description="Low complexity" evidence="1">
    <location>
        <begin position="393"/>
        <end position="402"/>
    </location>
</feature>
<dbReference type="RefSeq" id="WP_229486831.1">
    <property type="nucleotide sequence ID" value="NZ_JAIVFQ010000038.1"/>
</dbReference>
<accession>A0ABS8ID83</accession>
<evidence type="ECO:0000256" key="1">
    <source>
        <dbReference type="SAM" id="MobiDB-lite"/>
    </source>
</evidence>
<evidence type="ECO:0000313" key="3">
    <source>
        <dbReference type="Proteomes" id="UP001199525"/>
    </source>
</evidence>
<dbReference type="Proteomes" id="UP001199525">
    <property type="component" value="Unassembled WGS sequence"/>
</dbReference>
<proteinExistence type="predicted"/>
<feature type="compositionally biased region" description="Gly residues" evidence="1">
    <location>
        <begin position="404"/>
        <end position="413"/>
    </location>
</feature>
<name>A0ABS8ID83_9NOSO</name>
<comment type="caution">
    <text evidence="2">The sequence shown here is derived from an EMBL/GenBank/DDBJ whole genome shotgun (WGS) entry which is preliminary data.</text>
</comment>
<feature type="region of interest" description="Disordered" evidence="1">
    <location>
        <begin position="382"/>
        <end position="421"/>
    </location>
</feature>
<sequence>MSNTNHLNLLKPATAALLIPLYILTTCITSYAEIPETAVINYASDPGVRLLLGATDSGKALAGQRMQKYKDAIGIPASKKSLSRLSLRNQIDSQIGGLVQAGPASVTSAYTFPCKVSGSVLYGWRQRSSSCSDRLWVVPVGSQLHSSKVPPSGSKNTYSTTASKNLLQAQASTDLVRYYCSTVANPKMGQWMTSTGSLSPEAACQEATQKCEASTGGKCLVASLGEWNVNDPDLVVSMQCASNKTTEISALTRKGNGSVIDKLLSEIEQMSLFVNAINCVPSIYHPNELIVSPMKDELTLIQTNNVNGNLEINVLVGTVNIVSVKRPTGFKVPKGFSYRLSEGNLTRIDCDNILQSQPVQEFLNTANWPQEAAEQLQGYRSGFCKSPDRPTRPTRTGPVIIISPGGGGGGGGRQTTPSANE</sequence>
<dbReference type="EMBL" id="JAIVFQ010000038">
    <property type="protein sequence ID" value="MCC5601841.1"/>
    <property type="molecule type" value="Genomic_DNA"/>
</dbReference>
<evidence type="ECO:0000313" key="2">
    <source>
        <dbReference type="EMBL" id="MCC5601841.1"/>
    </source>
</evidence>